<dbReference type="Gramene" id="RZC78097">
    <property type="protein sequence ID" value="RZC78097"/>
    <property type="gene ID" value="C5167_002275"/>
</dbReference>
<keyword evidence="2" id="KW-1185">Reference proteome</keyword>
<dbReference type="AlphaFoldDB" id="A0A4Y7KZ99"/>
<accession>A0A4Y7KZ99</accession>
<organism evidence="1 2">
    <name type="scientific">Papaver somniferum</name>
    <name type="common">Opium poppy</name>
    <dbReference type="NCBI Taxonomy" id="3469"/>
    <lineage>
        <taxon>Eukaryota</taxon>
        <taxon>Viridiplantae</taxon>
        <taxon>Streptophyta</taxon>
        <taxon>Embryophyta</taxon>
        <taxon>Tracheophyta</taxon>
        <taxon>Spermatophyta</taxon>
        <taxon>Magnoliopsida</taxon>
        <taxon>Ranunculales</taxon>
        <taxon>Papaveraceae</taxon>
        <taxon>Papaveroideae</taxon>
        <taxon>Papaver</taxon>
    </lineage>
</organism>
<evidence type="ECO:0000313" key="2">
    <source>
        <dbReference type="Proteomes" id="UP000316621"/>
    </source>
</evidence>
<name>A0A4Y7KZ99_PAPSO</name>
<reference evidence="1 2" key="1">
    <citation type="journal article" date="2018" name="Science">
        <title>The opium poppy genome and morphinan production.</title>
        <authorList>
            <person name="Guo L."/>
            <person name="Winzer T."/>
            <person name="Yang X."/>
            <person name="Li Y."/>
            <person name="Ning Z."/>
            <person name="He Z."/>
            <person name="Teodor R."/>
            <person name="Lu Y."/>
            <person name="Bowser T.A."/>
            <person name="Graham I.A."/>
            <person name="Ye K."/>
        </authorList>
    </citation>
    <scope>NUCLEOTIDE SEQUENCE [LARGE SCALE GENOMIC DNA]</scope>
    <source>
        <strain evidence="2">cv. HN1</strain>
        <tissue evidence="1">Leaves</tissue>
    </source>
</reference>
<gene>
    <name evidence="1" type="ORF">C5167_002275</name>
</gene>
<sequence length="98" mass="11574">MANKMEYGPKIFRNLLYRSWRQSGAITISGFGPATYIDKLELKCESLLLLKDYHGLYMKICCYWKQMTRKYYPSDYIFSKIGSPLHIYKKTALLSAWL</sequence>
<protein>
    <submittedName>
        <fullName evidence="1">Uncharacterized protein</fullName>
    </submittedName>
</protein>
<dbReference type="Proteomes" id="UP000316621">
    <property type="component" value="Chromosome 9"/>
</dbReference>
<proteinExistence type="predicted"/>
<feature type="non-terminal residue" evidence="1">
    <location>
        <position position="98"/>
    </location>
</feature>
<dbReference type="EMBL" id="CM010723">
    <property type="protein sequence ID" value="RZC78097.1"/>
    <property type="molecule type" value="Genomic_DNA"/>
</dbReference>
<evidence type="ECO:0000313" key="1">
    <source>
        <dbReference type="EMBL" id="RZC78097.1"/>
    </source>
</evidence>